<organism evidence="2 3">
    <name type="scientific">Agrobacterium rosae</name>
    <dbReference type="NCBI Taxonomy" id="1972867"/>
    <lineage>
        <taxon>Bacteria</taxon>
        <taxon>Pseudomonadati</taxon>
        <taxon>Pseudomonadota</taxon>
        <taxon>Alphaproteobacteria</taxon>
        <taxon>Hyphomicrobiales</taxon>
        <taxon>Rhizobiaceae</taxon>
        <taxon>Rhizobium/Agrobacterium group</taxon>
        <taxon>Agrobacterium</taxon>
    </lineage>
</organism>
<dbReference type="Proteomes" id="UP000237447">
    <property type="component" value="Unassembled WGS sequence"/>
</dbReference>
<dbReference type="SUPFAM" id="SSF82771">
    <property type="entry name" value="GIY-YIG endonuclease"/>
    <property type="match status" value="1"/>
</dbReference>
<evidence type="ECO:0000313" key="2">
    <source>
        <dbReference type="EMBL" id="POO49135.1"/>
    </source>
</evidence>
<dbReference type="GeneID" id="86881998"/>
<reference evidence="2 3" key="1">
    <citation type="journal article" date="2018" name="Syst. Appl. Microbiol.">
        <title>Agrobacterium rosae sp. nov., isolated from galls on different agricultural crops.</title>
        <authorList>
            <person name="Kuzmanovic N."/>
            <person name="Pulawska J."/>
            <person name="Smalla K."/>
            <person name="Nesme X."/>
        </authorList>
    </citation>
    <scope>NUCLEOTIDE SEQUENCE [LARGE SCALE GENOMIC DNA]</scope>
    <source>
        <strain evidence="2 3">NCPPB 1650</strain>
    </source>
</reference>
<feature type="domain" description="GIY-YIG" evidence="1">
    <location>
        <begin position="31"/>
        <end position="119"/>
    </location>
</feature>
<dbReference type="Gene3D" id="3.40.1440.10">
    <property type="entry name" value="GIY-YIG endonuclease"/>
    <property type="match status" value="1"/>
</dbReference>
<protein>
    <recommendedName>
        <fullName evidence="1">GIY-YIG domain-containing protein</fullName>
    </recommendedName>
</protein>
<evidence type="ECO:0000313" key="3">
    <source>
        <dbReference type="Proteomes" id="UP000237447"/>
    </source>
</evidence>
<dbReference type="PROSITE" id="PS50164">
    <property type="entry name" value="GIY_YIG"/>
    <property type="match status" value="1"/>
</dbReference>
<dbReference type="SMART" id="SM00465">
    <property type="entry name" value="GIYc"/>
    <property type="match status" value="1"/>
</dbReference>
<dbReference type="EMBL" id="NXEJ01000011">
    <property type="protein sequence ID" value="POO49135.1"/>
    <property type="molecule type" value="Genomic_DNA"/>
</dbReference>
<dbReference type="InterPro" id="IPR035901">
    <property type="entry name" value="GIY-YIG_endonuc_sf"/>
</dbReference>
<dbReference type="AlphaFoldDB" id="A0AAE5RU23"/>
<dbReference type="InterPro" id="IPR000305">
    <property type="entry name" value="GIY-YIG_endonuc"/>
</dbReference>
<dbReference type="Pfam" id="PF01541">
    <property type="entry name" value="GIY-YIG"/>
    <property type="match status" value="1"/>
</dbReference>
<gene>
    <name evidence="2" type="ORF">CPJ18_22045</name>
</gene>
<accession>A0AAE5RU23</accession>
<proteinExistence type="predicted"/>
<evidence type="ECO:0000259" key="1">
    <source>
        <dbReference type="PROSITE" id="PS50164"/>
    </source>
</evidence>
<comment type="caution">
    <text evidence="2">The sequence shown here is derived from an EMBL/GenBank/DDBJ whole genome shotgun (WGS) entry which is preliminary data.</text>
</comment>
<dbReference type="RefSeq" id="WP_103660043.1">
    <property type="nucleotide sequence ID" value="NZ_NXEJ01000011.1"/>
</dbReference>
<sequence length="143" mass="16748">MSRKPNRVKINGIYRQIYYINDGILDGMDEKMAGIYVLACIKSGSMYVGSSSNIRSRVMSHFRKLKKGSHTNYKLSKAYSQYPSRWALIVMETVSGLTQTETYRLENAYLKRPEYDLNIDRSAFAPFKRWKDRQMETPNNNQR</sequence>
<name>A0AAE5RU23_9HYPH</name>